<reference evidence="5 6" key="1">
    <citation type="submission" date="2018-06" db="EMBL/GenBank/DDBJ databases">
        <authorList>
            <consortium name="Pathogen Informatics"/>
            <person name="Doyle S."/>
        </authorList>
    </citation>
    <scope>NUCLEOTIDE SEQUENCE [LARGE SCALE GENOMIC DNA]</scope>
    <source>
        <strain evidence="5 6">NCTC11112</strain>
    </source>
</reference>
<dbReference type="InterPro" id="IPR006311">
    <property type="entry name" value="TAT_signal"/>
</dbReference>
<dbReference type="Pfam" id="PF00384">
    <property type="entry name" value="Molybdopterin"/>
    <property type="match status" value="1"/>
</dbReference>
<keyword evidence="5" id="KW-0560">Oxidoreductase</keyword>
<proteinExistence type="predicted"/>
<comment type="cofactor">
    <cofactor evidence="1">
        <name>Mo-bis(molybdopterin guanine dinucleotide)</name>
        <dbReference type="ChEBI" id="CHEBI:60539"/>
    </cofactor>
</comment>
<feature type="domain" description="Molybdopterin oxidoreductase N-terminal" evidence="4">
    <location>
        <begin position="55"/>
        <end position="95"/>
    </location>
</feature>
<dbReference type="AlphaFoldDB" id="A0A376MUW9"/>
<dbReference type="GO" id="GO:0009055">
    <property type="term" value="F:electron transfer activity"/>
    <property type="evidence" value="ECO:0007669"/>
    <property type="project" value="TreeGrafter"/>
</dbReference>
<dbReference type="InterPro" id="IPR006656">
    <property type="entry name" value="Mopterin_OxRdtase"/>
</dbReference>
<dbReference type="Gene3D" id="3.40.228.10">
    <property type="entry name" value="Dimethylsulfoxide Reductase, domain 2"/>
    <property type="match status" value="1"/>
</dbReference>
<dbReference type="GO" id="GO:0030288">
    <property type="term" value="C:outer membrane-bounded periplasmic space"/>
    <property type="evidence" value="ECO:0007669"/>
    <property type="project" value="TreeGrafter"/>
</dbReference>
<keyword evidence="2" id="KW-0500">Molybdenum</keyword>
<dbReference type="SUPFAM" id="SSF53706">
    <property type="entry name" value="Formate dehydrogenase/DMSO reductase, domains 1-3"/>
    <property type="match status" value="1"/>
</dbReference>
<dbReference type="PANTHER" id="PTHR43742:SF4">
    <property type="entry name" value="TRIMETHYLAMINE-N-OXIDE REDUCTASE 1"/>
    <property type="match status" value="1"/>
</dbReference>
<organism evidence="5 6">
    <name type="scientific">Escherichia coli</name>
    <dbReference type="NCBI Taxonomy" id="562"/>
    <lineage>
        <taxon>Bacteria</taxon>
        <taxon>Pseudomonadati</taxon>
        <taxon>Pseudomonadota</taxon>
        <taxon>Gammaproteobacteria</taxon>
        <taxon>Enterobacterales</taxon>
        <taxon>Enterobacteriaceae</taxon>
        <taxon>Escherichia</taxon>
    </lineage>
</organism>
<evidence type="ECO:0000259" key="3">
    <source>
        <dbReference type="Pfam" id="PF00384"/>
    </source>
</evidence>
<dbReference type="GO" id="GO:0050626">
    <property type="term" value="F:trimethylamine-N-oxide reductase (cytochrome c) activity"/>
    <property type="evidence" value="ECO:0007669"/>
    <property type="project" value="UniProtKB-EC"/>
</dbReference>
<name>A0A376MUW9_ECOLX</name>
<dbReference type="PROSITE" id="PS51318">
    <property type="entry name" value="TAT"/>
    <property type="match status" value="1"/>
</dbReference>
<evidence type="ECO:0000256" key="1">
    <source>
        <dbReference type="ARBA" id="ARBA00001942"/>
    </source>
</evidence>
<dbReference type="NCBIfam" id="NF011682">
    <property type="entry name" value="PRK15102.1"/>
    <property type="match status" value="1"/>
</dbReference>
<gene>
    <name evidence="5" type="primary">torA_1</name>
    <name evidence="5" type="ORF">NCTC11112_04814</name>
</gene>
<sequence length="531" mass="58811">MNNNDLFQASRRRFLAQLGGLTVAGMLGPSLLTPRRAAAAQAATEAVISKEGILTGSHWGAIRATVKDGRFVAAKPFELDKYPSKMIAGLPDHVHNAARIRYPMVRVDWLRKRHLSDTSQRGDNRFVRVSWDEALDMFYEELERVQKTHGPSALLTASGWQSTGMFHNASGMLAKAIALHGNSVGTGGDYSTGAAQVILPRVVGSMEVYEQQTSWPLVLQNSKTIVLWGSDLLKNQQANWWCPDHDVYEYYEQLKAKVAAGEIEVISIDPVVTSTHEYLGREHVKHIAVNPQTDVPLQLALAHTLYSENLYDKNFLANYCVGFEQFLPYLLGEKDGQPKDVAWAEKLTGIDAETIRGLARQMAANRTQIIAGWCVQRMQHGEQWAWMIVVLAAMLGQIGLPGGGFGFGWHYNGAGTPGRKGVILSGFSGSTSIPSVHDNSDYKGYSSTIPIARFIDAILEPGKVINWNGKSVKLPPLKMCIFAGTNPFHRHQQINRIIEGWRKLETVIAIDNQWTSTCRFADIVLPATTQF</sequence>
<evidence type="ECO:0000256" key="2">
    <source>
        <dbReference type="ARBA" id="ARBA00022505"/>
    </source>
</evidence>
<dbReference type="EC" id="1.7.2.3" evidence="5"/>
<evidence type="ECO:0000259" key="4">
    <source>
        <dbReference type="Pfam" id="PF18364"/>
    </source>
</evidence>
<dbReference type="GO" id="GO:0009061">
    <property type="term" value="P:anaerobic respiration"/>
    <property type="evidence" value="ECO:0007669"/>
    <property type="project" value="TreeGrafter"/>
</dbReference>
<dbReference type="GO" id="GO:0030151">
    <property type="term" value="F:molybdenum ion binding"/>
    <property type="evidence" value="ECO:0007669"/>
    <property type="project" value="TreeGrafter"/>
</dbReference>
<feature type="domain" description="Molybdopterin oxidoreductase" evidence="3">
    <location>
        <begin position="99"/>
        <end position="530"/>
    </location>
</feature>
<dbReference type="EMBL" id="UGAW01000001">
    <property type="protein sequence ID" value="STG54238.1"/>
    <property type="molecule type" value="Genomic_DNA"/>
</dbReference>
<evidence type="ECO:0000313" key="5">
    <source>
        <dbReference type="EMBL" id="STG54238.1"/>
    </source>
</evidence>
<dbReference type="InterPro" id="IPR041460">
    <property type="entry name" value="Molybdopterin_N"/>
</dbReference>
<dbReference type="PANTHER" id="PTHR43742">
    <property type="entry name" value="TRIMETHYLAMINE-N-OXIDE REDUCTASE"/>
    <property type="match status" value="1"/>
</dbReference>
<dbReference type="Proteomes" id="UP000254817">
    <property type="component" value="Unassembled WGS sequence"/>
</dbReference>
<dbReference type="FunFam" id="3.40.228.10:FF:000003">
    <property type="entry name" value="Biotin sulfoxide reductase 2"/>
    <property type="match status" value="1"/>
</dbReference>
<accession>A0A376MUW9</accession>
<dbReference type="InterPro" id="IPR050612">
    <property type="entry name" value="Prok_Mopterin_Oxidored"/>
</dbReference>
<evidence type="ECO:0000313" key="6">
    <source>
        <dbReference type="Proteomes" id="UP000254817"/>
    </source>
</evidence>
<dbReference type="Gene3D" id="3.40.50.740">
    <property type="match status" value="1"/>
</dbReference>
<dbReference type="Pfam" id="PF18364">
    <property type="entry name" value="Molybdopterin_N"/>
    <property type="match status" value="1"/>
</dbReference>
<protein>
    <submittedName>
        <fullName evidence="5">Trimethylamine-N-oxide reductase</fullName>
        <ecNumber evidence="5">1.7.2.3</ecNumber>
    </submittedName>
</protein>